<reference evidence="2" key="1">
    <citation type="submission" date="2018-06" db="EMBL/GenBank/DDBJ databases">
        <authorList>
            <person name="Zhirakovskaya E."/>
        </authorList>
    </citation>
    <scope>NUCLEOTIDE SEQUENCE</scope>
</reference>
<proteinExistence type="predicted"/>
<dbReference type="EC" id="3.1.26.3" evidence="2"/>
<dbReference type="PROSITE" id="PS50137">
    <property type="entry name" value="DS_RBD"/>
    <property type="match status" value="1"/>
</dbReference>
<dbReference type="CDD" id="cd10845">
    <property type="entry name" value="DSRM_RNAse_III_family"/>
    <property type="match status" value="1"/>
</dbReference>
<evidence type="ECO:0000313" key="2">
    <source>
        <dbReference type="EMBL" id="VAX17539.1"/>
    </source>
</evidence>
<protein>
    <submittedName>
        <fullName evidence="2">Ribonuclease III</fullName>
        <ecNumber evidence="2">3.1.26.3</ecNumber>
    </submittedName>
</protein>
<organism evidence="2">
    <name type="scientific">hydrothermal vent metagenome</name>
    <dbReference type="NCBI Taxonomy" id="652676"/>
    <lineage>
        <taxon>unclassified sequences</taxon>
        <taxon>metagenomes</taxon>
        <taxon>ecological metagenomes</taxon>
    </lineage>
</organism>
<feature type="non-terminal residue" evidence="2">
    <location>
        <position position="1"/>
    </location>
</feature>
<dbReference type="Pfam" id="PF00035">
    <property type="entry name" value="dsrm"/>
    <property type="match status" value="1"/>
</dbReference>
<accession>A0A3B1BHG4</accession>
<dbReference type="Gene3D" id="3.30.160.20">
    <property type="match status" value="1"/>
</dbReference>
<sequence>DHEKTFTVQVWISDEPYGVGVGKTKKEAEQSAAMKTYESMVENEADSASE</sequence>
<keyword evidence="2" id="KW-0378">Hydrolase</keyword>
<dbReference type="SUPFAM" id="SSF54768">
    <property type="entry name" value="dsRNA-binding domain-like"/>
    <property type="match status" value="1"/>
</dbReference>
<dbReference type="GO" id="GO:0004525">
    <property type="term" value="F:ribonuclease III activity"/>
    <property type="evidence" value="ECO:0007669"/>
    <property type="project" value="UniProtKB-EC"/>
</dbReference>
<dbReference type="AlphaFoldDB" id="A0A3B1BHG4"/>
<gene>
    <name evidence="2" type="ORF">MNBD_NITROSPINAE01-964</name>
</gene>
<dbReference type="EMBL" id="UOGC01000054">
    <property type="protein sequence ID" value="VAX17539.1"/>
    <property type="molecule type" value="Genomic_DNA"/>
</dbReference>
<evidence type="ECO:0000259" key="1">
    <source>
        <dbReference type="PROSITE" id="PS50137"/>
    </source>
</evidence>
<dbReference type="InterPro" id="IPR014720">
    <property type="entry name" value="dsRBD_dom"/>
</dbReference>
<feature type="domain" description="DRBM" evidence="1">
    <location>
        <begin position="1"/>
        <end position="42"/>
    </location>
</feature>
<name>A0A3B1BHG4_9ZZZZ</name>